<name>A0A6A7AGW1_9PLEO</name>
<accession>A0A6A7AGW1</accession>
<proteinExistence type="predicted"/>
<keyword evidence="3" id="KW-1185">Reference proteome</keyword>
<gene>
    <name evidence="2" type="ORF">CC86DRAFT_82778</name>
</gene>
<feature type="compositionally biased region" description="Low complexity" evidence="1">
    <location>
        <begin position="38"/>
        <end position="49"/>
    </location>
</feature>
<evidence type="ECO:0000313" key="3">
    <source>
        <dbReference type="Proteomes" id="UP000799424"/>
    </source>
</evidence>
<organism evidence="2 3">
    <name type="scientific">Ophiobolus disseminans</name>
    <dbReference type="NCBI Taxonomy" id="1469910"/>
    <lineage>
        <taxon>Eukaryota</taxon>
        <taxon>Fungi</taxon>
        <taxon>Dikarya</taxon>
        <taxon>Ascomycota</taxon>
        <taxon>Pezizomycotina</taxon>
        <taxon>Dothideomycetes</taxon>
        <taxon>Pleosporomycetidae</taxon>
        <taxon>Pleosporales</taxon>
        <taxon>Pleosporineae</taxon>
        <taxon>Phaeosphaeriaceae</taxon>
        <taxon>Ophiobolus</taxon>
    </lineage>
</organism>
<dbReference type="EMBL" id="MU006217">
    <property type="protein sequence ID" value="KAF2831909.1"/>
    <property type="molecule type" value="Genomic_DNA"/>
</dbReference>
<evidence type="ECO:0000256" key="1">
    <source>
        <dbReference type="SAM" id="MobiDB-lite"/>
    </source>
</evidence>
<dbReference type="Proteomes" id="UP000799424">
    <property type="component" value="Unassembled WGS sequence"/>
</dbReference>
<sequence>MLRRFPAQLTWAATTTHSLTHSLSNCAFFCTLDFCDSSPSHHTSSSHPSLFTPPQPRPSRRNTTPHKSLRLPRAPPSLTKPTL</sequence>
<evidence type="ECO:0000313" key="2">
    <source>
        <dbReference type="EMBL" id="KAF2831909.1"/>
    </source>
</evidence>
<protein>
    <submittedName>
        <fullName evidence="2">Uncharacterized protein</fullName>
    </submittedName>
</protein>
<feature type="compositionally biased region" description="Basic residues" evidence="1">
    <location>
        <begin position="58"/>
        <end position="70"/>
    </location>
</feature>
<dbReference type="AlphaFoldDB" id="A0A6A7AGW1"/>
<feature type="region of interest" description="Disordered" evidence="1">
    <location>
        <begin position="38"/>
        <end position="83"/>
    </location>
</feature>
<reference evidence="2" key="1">
    <citation type="journal article" date="2020" name="Stud. Mycol.">
        <title>101 Dothideomycetes genomes: a test case for predicting lifestyles and emergence of pathogens.</title>
        <authorList>
            <person name="Haridas S."/>
            <person name="Albert R."/>
            <person name="Binder M."/>
            <person name="Bloem J."/>
            <person name="Labutti K."/>
            <person name="Salamov A."/>
            <person name="Andreopoulos B."/>
            <person name="Baker S."/>
            <person name="Barry K."/>
            <person name="Bills G."/>
            <person name="Bluhm B."/>
            <person name="Cannon C."/>
            <person name="Castanera R."/>
            <person name="Culley D."/>
            <person name="Daum C."/>
            <person name="Ezra D."/>
            <person name="Gonzalez J."/>
            <person name="Henrissat B."/>
            <person name="Kuo A."/>
            <person name="Liang C."/>
            <person name="Lipzen A."/>
            <person name="Lutzoni F."/>
            <person name="Magnuson J."/>
            <person name="Mondo S."/>
            <person name="Nolan M."/>
            <person name="Ohm R."/>
            <person name="Pangilinan J."/>
            <person name="Park H.-J."/>
            <person name="Ramirez L."/>
            <person name="Alfaro M."/>
            <person name="Sun H."/>
            <person name="Tritt A."/>
            <person name="Yoshinaga Y."/>
            <person name="Zwiers L.-H."/>
            <person name="Turgeon B."/>
            <person name="Goodwin S."/>
            <person name="Spatafora J."/>
            <person name="Crous P."/>
            <person name="Grigoriev I."/>
        </authorList>
    </citation>
    <scope>NUCLEOTIDE SEQUENCE</scope>
    <source>
        <strain evidence="2">CBS 113818</strain>
    </source>
</reference>